<reference evidence="11" key="1">
    <citation type="journal article" date="2019" name="Int. J. Syst. Evol. Microbiol.">
        <title>The Global Catalogue of Microorganisms (GCM) 10K type strain sequencing project: providing services to taxonomists for standard genome sequencing and annotation.</title>
        <authorList>
            <consortium name="The Broad Institute Genomics Platform"/>
            <consortium name="The Broad Institute Genome Sequencing Center for Infectious Disease"/>
            <person name="Wu L."/>
            <person name="Ma J."/>
        </authorList>
    </citation>
    <scope>NUCLEOTIDE SEQUENCE [LARGE SCALE GENOMIC DNA]</scope>
    <source>
        <strain evidence="11">CCUG 54939</strain>
    </source>
</reference>
<dbReference type="Gene3D" id="3.30.379.10">
    <property type="entry name" value="Chitobiase/beta-hexosaminidase domain 2-like"/>
    <property type="match status" value="1"/>
</dbReference>
<evidence type="ECO:0000256" key="2">
    <source>
        <dbReference type="ARBA" id="ARBA00006285"/>
    </source>
</evidence>
<dbReference type="InterPro" id="IPR012291">
    <property type="entry name" value="CBM2_carb-bd_dom_sf"/>
</dbReference>
<keyword evidence="4" id="KW-0378">Hydrolase</keyword>
<dbReference type="CDD" id="cd02847">
    <property type="entry name" value="E_set_Chitobiase_C"/>
    <property type="match status" value="1"/>
</dbReference>
<organism evidence="10 11">
    <name type="scientific">Pseudaeromonas sharmana</name>
    <dbReference type="NCBI Taxonomy" id="328412"/>
    <lineage>
        <taxon>Bacteria</taxon>
        <taxon>Pseudomonadati</taxon>
        <taxon>Pseudomonadota</taxon>
        <taxon>Gammaproteobacteria</taxon>
        <taxon>Aeromonadales</taxon>
        <taxon>Aeromonadaceae</taxon>
        <taxon>Pseudaeromonas</taxon>
    </lineage>
</organism>
<dbReference type="Gene3D" id="2.60.40.10">
    <property type="entry name" value="Immunoglobulins"/>
    <property type="match status" value="1"/>
</dbReference>
<accession>A0ABV8CR21</accession>
<keyword evidence="11" id="KW-1185">Reference proteome</keyword>
<dbReference type="InterPro" id="IPR015882">
    <property type="entry name" value="HEX_bac_N"/>
</dbReference>
<dbReference type="PRINTS" id="PR00738">
    <property type="entry name" value="GLHYDRLASE20"/>
</dbReference>
<dbReference type="SMART" id="SM01081">
    <property type="entry name" value="CHB_HEX"/>
    <property type="match status" value="1"/>
</dbReference>
<comment type="caution">
    <text evidence="10">The sequence shown here is derived from an EMBL/GenBank/DDBJ whole genome shotgun (WGS) entry which is preliminary data.</text>
</comment>
<dbReference type="InterPro" id="IPR008965">
    <property type="entry name" value="CBM2/CBM3_carb-bd_dom_sf"/>
</dbReference>
<dbReference type="SUPFAM" id="SSF49384">
    <property type="entry name" value="Carbohydrate-binding domain"/>
    <property type="match status" value="1"/>
</dbReference>
<keyword evidence="8" id="KW-0732">Signal</keyword>
<dbReference type="RefSeq" id="WP_377153348.1">
    <property type="nucleotide sequence ID" value="NZ_JBHSAF010000014.1"/>
</dbReference>
<keyword evidence="5" id="KW-0326">Glycosidase</keyword>
<evidence type="ECO:0000259" key="9">
    <source>
        <dbReference type="SMART" id="SM01081"/>
    </source>
</evidence>
<comment type="catalytic activity">
    <reaction evidence="1">
        <text>Hydrolysis of terminal non-reducing N-acetyl-D-hexosamine residues in N-acetyl-beta-D-hexosaminides.</text>
        <dbReference type="EC" id="3.2.1.52"/>
    </reaction>
</comment>
<feature type="domain" description="Chitobiase/beta-hexosaminidases N-terminal" evidence="9">
    <location>
        <begin position="34"/>
        <end position="196"/>
    </location>
</feature>
<dbReference type="PANTHER" id="PTHR22600:SF57">
    <property type="entry name" value="BETA-N-ACETYLHEXOSAMINIDASE"/>
    <property type="match status" value="1"/>
</dbReference>
<dbReference type="InterPro" id="IPR013783">
    <property type="entry name" value="Ig-like_fold"/>
</dbReference>
<evidence type="ECO:0000256" key="4">
    <source>
        <dbReference type="ARBA" id="ARBA00022801"/>
    </source>
</evidence>
<dbReference type="EC" id="3.2.1.52" evidence="3"/>
<dbReference type="InterPro" id="IPR014756">
    <property type="entry name" value="Ig_E-set"/>
</dbReference>
<protein>
    <recommendedName>
        <fullName evidence="3">beta-N-acetylhexosaminidase</fullName>
        <ecNumber evidence="3">3.2.1.52</ecNumber>
    </recommendedName>
    <alternativeName>
        <fullName evidence="6">Beta-N-acetylhexosaminidase</fullName>
    </alternativeName>
    <alternativeName>
        <fullName evidence="7">N-acetyl-beta-glucosaminidase</fullName>
    </alternativeName>
</protein>
<sequence>MKCKHSIIAMALLGTLSWNAYANPSQQLVDNIANNVVIKYELVTNDGAGAGVDCQALGADWASCNLSKLHLTNNGAAIPAGGWEIYLHSIRRILRVDNDHFRITHLTGDLYRLEPSNGFKGLASGGKLEIPLVVEYWQLFETDVMPNWYVVAPGAAPRVLASMSDVDNPRTYTLPFDGDKWKRTKDDANILMTSQTRFEANAATATLPAADLAARIIPAPLQQEVMPGLADLSRVQLQVTGLPKEQIAAVRQALARLGVKEAADGYPVRVSVGHSQQQQAEGYELHIAADGATIKGHDAAGALWGMQSLLSLLGVNQHQVPLMQVSDAPRFEYRGMQTDVARHFRSKQTLMKLIDQMSAMKLNKLHLGLTNDEGWRLEIPGLPELTDVGGKRCHDLTETRCLLPQLGSGPDSDNQGSGFYSRQDYIELVRYAAARGVTVIPEINMPAHARAAVMSMEARYQRLKGQGKLKAAEEYRLFDSQDASNSTSVQFYDKHSYINPCLPSTVRFVDKVMSEVAKMHQQAGQPLTAWHYGGDETKNIFLGAGFQDTHTAAKDKVAWKGNVDLSKQDYAFAKSPACQRFVAEGKVKAVQELPSWFAREVSQQVKQHGMTALQAWQDGLKYANSAADFATPQTVVNFWDTLYWGGFNEASAWAEKGYQVVLSNPDYLYFDFPWEVNPQERGYYWATRFNDTRKVFAFAPENLPQNAETSVDRDGKPFVAKGEHAAVKFKGMSGQQWSETVQTDEQYEYMVYPRIFSLAERAWHQAGWELPYVKGREFSDKSQFVDKVALAKDWQLFANVLGQREMAKLEAAGVHYRLSVPGGKIVGGKLEANTDLPGLRIEFSTDGQQWQAYDASNQPAVTAGKVWLRSVSFDGQRHSRVTTL</sequence>
<dbReference type="Proteomes" id="UP001595692">
    <property type="component" value="Unassembled WGS sequence"/>
</dbReference>
<evidence type="ECO:0000256" key="6">
    <source>
        <dbReference type="ARBA" id="ARBA00030512"/>
    </source>
</evidence>
<evidence type="ECO:0000256" key="8">
    <source>
        <dbReference type="SAM" id="SignalP"/>
    </source>
</evidence>
<dbReference type="InterPro" id="IPR015883">
    <property type="entry name" value="Glyco_hydro_20_cat"/>
</dbReference>
<evidence type="ECO:0000256" key="7">
    <source>
        <dbReference type="ARBA" id="ARBA00033000"/>
    </source>
</evidence>
<dbReference type="Pfam" id="PF02838">
    <property type="entry name" value="Glyco_hydro_20b"/>
    <property type="match status" value="1"/>
</dbReference>
<dbReference type="Gene3D" id="3.20.20.80">
    <property type="entry name" value="Glycosidases"/>
    <property type="match status" value="1"/>
</dbReference>
<dbReference type="InterPro" id="IPR025705">
    <property type="entry name" value="Beta_hexosaminidase_sua/sub"/>
</dbReference>
<feature type="chain" id="PRO_5047145765" description="beta-N-acetylhexosaminidase" evidence="8">
    <location>
        <begin position="23"/>
        <end position="884"/>
    </location>
</feature>
<feature type="signal peptide" evidence="8">
    <location>
        <begin position="1"/>
        <end position="22"/>
    </location>
</feature>
<proteinExistence type="inferred from homology"/>
<dbReference type="InterPro" id="IPR029018">
    <property type="entry name" value="Hex-like_dom2"/>
</dbReference>
<gene>
    <name evidence="10" type="ORF">ACFOSS_13410</name>
</gene>
<evidence type="ECO:0000256" key="5">
    <source>
        <dbReference type="ARBA" id="ARBA00023295"/>
    </source>
</evidence>
<name>A0ABV8CR21_9GAMM</name>
<dbReference type="Pfam" id="PF00728">
    <property type="entry name" value="Glyco_hydro_20"/>
    <property type="match status" value="1"/>
</dbReference>
<dbReference type="Gene3D" id="2.60.40.290">
    <property type="match status" value="1"/>
</dbReference>
<dbReference type="SUPFAM" id="SSF81296">
    <property type="entry name" value="E set domains"/>
    <property type="match status" value="1"/>
</dbReference>
<evidence type="ECO:0000256" key="1">
    <source>
        <dbReference type="ARBA" id="ARBA00001231"/>
    </source>
</evidence>
<dbReference type="SUPFAM" id="SSF51445">
    <property type="entry name" value="(Trans)glycosidases"/>
    <property type="match status" value="1"/>
</dbReference>
<dbReference type="InterPro" id="IPR004867">
    <property type="entry name" value="CHB_C_dom"/>
</dbReference>
<comment type="similarity">
    <text evidence="2">Belongs to the glycosyl hydrolase 20 family.</text>
</comment>
<dbReference type="EMBL" id="JBHSAF010000014">
    <property type="protein sequence ID" value="MFC3914458.1"/>
    <property type="molecule type" value="Genomic_DNA"/>
</dbReference>
<dbReference type="SUPFAM" id="SSF55545">
    <property type="entry name" value="beta-N-acetylhexosaminidase-like domain"/>
    <property type="match status" value="1"/>
</dbReference>
<dbReference type="CDD" id="cd06569">
    <property type="entry name" value="GH20_Sm-chitobiase-like"/>
    <property type="match status" value="1"/>
</dbReference>
<dbReference type="Pfam" id="PF03174">
    <property type="entry name" value="CHB_HEX_C"/>
    <property type="match status" value="1"/>
</dbReference>
<evidence type="ECO:0000256" key="3">
    <source>
        <dbReference type="ARBA" id="ARBA00012663"/>
    </source>
</evidence>
<dbReference type="PANTHER" id="PTHR22600">
    <property type="entry name" value="BETA-HEXOSAMINIDASE"/>
    <property type="match status" value="1"/>
</dbReference>
<dbReference type="InterPro" id="IPR004866">
    <property type="entry name" value="CHB/HEX_N_dom"/>
</dbReference>
<evidence type="ECO:0000313" key="11">
    <source>
        <dbReference type="Proteomes" id="UP001595692"/>
    </source>
</evidence>
<evidence type="ECO:0000313" key="10">
    <source>
        <dbReference type="EMBL" id="MFC3914458.1"/>
    </source>
</evidence>
<dbReference type="InterPro" id="IPR017853">
    <property type="entry name" value="GH"/>
</dbReference>
<dbReference type="Pfam" id="PF03173">
    <property type="entry name" value="CHB_HEX"/>
    <property type="match status" value="1"/>
</dbReference>